<reference evidence="3" key="2">
    <citation type="submission" date="2020-09" db="EMBL/GenBank/DDBJ databases">
        <authorList>
            <person name="Kikuchi T."/>
        </authorList>
    </citation>
    <scope>NUCLEOTIDE SEQUENCE</scope>
    <source>
        <strain evidence="3">Ka4C1</strain>
    </source>
</reference>
<evidence type="ECO:0000313" key="5">
    <source>
        <dbReference type="Proteomes" id="UP000659654"/>
    </source>
</evidence>
<dbReference type="EMBL" id="CAJFCV020000001">
    <property type="protein sequence ID" value="CAG9079805.1"/>
    <property type="molecule type" value="Genomic_DNA"/>
</dbReference>
<feature type="domain" description="Tudor" evidence="2">
    <location>
        <begin position="272"/>
        <end position="338"/>
    </location>
</feature>
<sequence length="459" mass="51615">MLSHENEQDPVENSASGNQLPNERPTKVLNDGFDLMTDSTSTQSFHAGGMDQCNGFMRPMGGQSARVNPSMMKAGYLASRAKPLPDHLEPARHAGEWRASDSHEKGSYWRLVTAPKPLRGFGIGAMIAPHNATRPVLAMGRQPVRTVWMPVNGLSHSSSLSTLDSDVDDERHFVRRFDDPPCSLPCLQRILNSLPSGRYGICPLHERVIPHPRPPPTIPMGEPRARVRCKPLNAISPIFFHVHRRFDLPKLGFLRDLLDAQEEKIQRYVVHYPVQGGYAVCRHQGQLHRCRINTVGMEMLQVDLIDIGSSAIVPHEELFTMPTDLASFSAPLSFKCSLIEQDTRLLDFKSTSTFKDLIMGTLDIVLEVHGTITPEGKHLVRLIHPAPPEKPKDPFVGRGTRNRKPKMRMQRCDDTDENSEAEDFSNSVAGFRNSDDEFDGTADYRRIEYQPKNDANLWF</sequence>
<protein>
    <submittedName>
        <fullName evidence="3">(pine wood nematode) hypothetical protein</fullName>
    </submittedName>
    <submittedName>
        <fullName evidence="6">Tudor domain-containing protein</fullName>
    </submittedName>
</protein>
<dbReference type="WBParaSite" id="BXY_0872000.1">
    <property type="protein sequence ID" value="BXY_0872000.1"/>
    <property type="gene ID" value="BXY_0872000"/>
</dbReference>
<dbReference type="EMBL" id="CAJFDI010000001">
    <property type="protein sequence ID" value="CAD5207987.1"/>
    <property type="molecule type" value="Genomic_DNA"/>
</dbReference>
<dbReference type="Proteomes" id="UP000659654">
    <property type="component" value="Unassembled WGS sequence"/>
</dbReference>
<evidence type="ECO:0000259" key="2">
    <source>
        <dbReference type="Pfam" id="PF00567"/>
    </source>
</evidence>
<feature type="compositionally biased region" description="Basic residues" evidence="1">
    <location>
        <begin position="400"/>
        <end position="409"/>
    </location>
</feature>
<dbReference type="AlphaFoldDB" id="A0A1I7S6T2"/>
<dbReference type="Pfam" id="PF00567">
    <property type="entry name" value="TUDOR"/>
    <property type="match status" value="1"/>
</dbReference>
<dbReference type="OrthoDB" id="5892657at2759"/>
<proteinExistence type="predicted"/>
<evidence type="ECO:0000313" key="4">
    <source>
        <dbReference type="Proteomes" id="UP000095284"/>
    </source>
</evidence>
<reference evidence="6" key="1">
    <citation type="submission" date="2016-11" db="UniProtKB">
        <authorList>
            <consortium name="WormBaseParasite"/>
        </authorList>
    </citation>
    <scope>IDENTIFICATION</scope>
</reference>
<organism evidence="4 6">
    <name type="scientific">Bursaphelenchus xylophilus</name>
    <name type="common">Pinewood nematode worm</name>
    <name type="synonym">Aphelenchoides xylophilus</name>
    <dbReference type="NCBI Taxonomy" id="6326"/>
    <lineage>
        <taxon>Eukaryota</taxon>
        <taxon>Metazoa</taxon>
        <taxon>Ecdysozoa</taxon>
        <taxon>Nematoda</taxon>
        <taxon>Chromadorea</taxon>
        <taxon>Rhabditida</taxon>
        <taxon>Tylenchina</taxon>
        <taxon>Tylenchomorpha</taxon>
        <taxon>Aphelenchoidea</taxon>
        <taxon>Aphelenchoididae</taxon>
        <taxon>Bursaphelenchus</taxon>
    </lineage>
</organism>
<accession>A0A1I7S6T2</accession>
<feature type="compositionally biased region" description="Polar residues" evidence="1">
    <location>
        <begin position="11"/>
        <end position="21"/>
    </location>
</feature>
<evidence type="ECO:0000313" key="3">
    <source>
        <dbReference type="EMBL" id="CAD5207987.1"/>
    </source>
</evidence>
<name>A0A1I7S6T2_BURXY</name>
<dbReference type="Proteomes" id="UP000095284">
    <property type="component" value="Unplaced"/>
</dbReference>
<dbReference type="Proteomes" id="UP000582659">
    <property type="component" value="Unassembled WGS sequence"/>
</dbReference>
<dbReference type="InterPro" id="IPR002999">
    <property type="entry name" value="Tudor"/>
</dbReference>
<feature type="region of interest" description="Disordered" evidence="1">
    <location>
        <begin position="385"/>
        <end position="439"/>
    </location>
</feature>
<keyword evidence="5" id="KW-1185">Reference proteome</keyword>
<dbReference type="SUPFAM" id="SSF63748">
    <property type="entry name" value="Tudor/PWWP/MBT"/>
    <property type="match status" value="1"/>
</dbReference>
<feature type="compositionally biased region" description="Acidic residues" evidence="1">
    <location>
        <begin position="414"/>
        <end position="423"/>
    </location>
</feature>
<dbReference type="Gene3D" id="2.30.30.140">
    <property type="match status" value="1"/>
</dbReference>
<evidence type="ECO:0000256" key="1">
    <source>
        <dbReference type="SAM" id="MobiDB-lite"/>
    </source>
</evidence>
<evidence type="ECO:0000313" key="6">
    <source>
        <dbReference type="WBParaSite" id="BXY_0872000.1"/>
    </source>
</evidence>
<feature type="region of interest" description="Disordered" evidence="1">
    <location>
        <begin position="1"/>
        <end position="32"/>
    </location>
</feature>
<gene>
    <name evidence="3" type="ORF">BXYJ_LOCUS223</name>
</gene>